<dbReference type="SUPFAM" id="SSF48013">
    <property type="entry name" value="NusB-like"/>
    <property type="match status" value="1"/>
</dbReference>
<feature type="binding site" evidence="14">
    <location>
        <position position="346"/>
    </location>
    <ligand>
        <name>S-adenosyl-L-methionine</name>
        <dbReference type="ChEBI" id="CHEBI:59789"/>
    </ligand>
</feature>
<evidence type="ECO:0000256" key="2">
    <source>
        <dbReference type="ARBA" id="ARBA00004496"/>
    </source>
</evidence>
<feature type="binding site" evidence="14">
    <location>
        <position position="366"/>
    </location>
    <ligand>
        <name>S-adenosyl-L-methionine</name>
        <dbReference type="ChEBI" id="CHEBI:59789"/>
    </ligand>
</feature>
<keyword evidence="9 14" id="KW-0949">S-adenosyl-L-methionine</keyword>
<protein>
    <recommendedName>
        <fullName evidence="4">16S rRNA (cytosine(967)-C(5))-methyltransferase</fullName>
        <ecNumber evidence="4">2.1.1.176</ecNumber>
    </recommendedName>
    <alternativeName>
        <fullName evidence="11">16S rRNA m5C967 methyltransferase</fullName>
    </alternativeName>
    <alternativeName>
        <fullName evidence="12">rRNA (cytosine-C(5)-)-methyltransferase RsmB</fullName>
    </alternativeName>
</protein>
<dbReference type="PRINTS" id="PR02008">
    <property type="entry name" value="RCMTFAMILY"/>
</dbReference>
<organism evidence="16 17">
    <name type="scientific">Elliptochloris bilobata</name>
    <dbReference type="NCBI Taxonomy" id="381761"/>
    <lineage>
        <taxon>Eukaryota</taxon>
        <taxon>Viridiplantae</taxon>
        <taxon>Chlorophyta</taxon>
        <taxon>core chlorophytes</taxon>
        <taxon>Trebouxiophyceae</taxon>
        <taxon>Trebouxiophyceae incertae sedis</taxon>
        <taxon>Elliptochloris clade</taxon>
        <taxon>Elliptochloris</taxon>
    </lineage>
</organism>
<gene>
    <name evidence="16" type="ORF">WJX81_008684</name>
</gene>
<dbReference type="SUPFAM" id="SSF53335">
    <property type="entry name" value="S-adenosyl-L-methionine-dependent methyltransferases"/>
    <property type="match status" value="1"/>
</dbReference>
<dbReference type="InterPro" id="IPR006027">
    <property type="entry name" value="NusB_RsmB_TIM44"/>
</dbReference>
<reference evidence="16 17" key="1">
    <citation type="journal article" date="2024" name="Nat. Commun.">
        <title>Phylogenomics reveals the evolutionary origins of lichenization in chlorophyte algae.</title>
        <authorList>
            <person name="Puginier C."/>
            <person name="Libourel C."/>
            <person name="Otte J."/>
            <person name="Skaloud P."/>
            <person name="Haon M."/>
            <person name="Grisel S."/>
            <person name="Petersen M."/>
            <person name="Berrin J.G."/>
            <person name="Delaux P.M."/>
            <person name="Dal Grande F."/>
            <person name="Keller J."/>
        </authorList>
    </citation>
    <scope>NUCLEOTIDE SEQUENCE [LARGE SCALE GENOMIC DNA]</scope>
    <source>
        <strain evidence="16 17">SAG 245.80</strain>
    </source>
</reference>
<dbReference type="EC" id="2.1.1.176" evidence="4"/>
<keyword evidence="10 14" id="KW-0694">RNA-binding</keyword>
<dbReference type="GO" id="GO:0008649">
    <property type="term" value="F:rRNA methyltransferase activity"/>
    <property type="evidence" value="ECO:0007669"/>
    <property type="project" value="InterPro"/>
</dbReference>
<dbReference type="Proteomes" id="UP001445335">
    <property type="component" value="Unassembled WGS sequence"/>
</dbReference>
<evidence type="ECO:0000256" key="6">
    <source>
        <dbReference type="ARBA" id="ARBA00022552"/>
    </source>
</evidence>
<evidence type="ECO:0000256" key="11">
    <source>
        <dbReference type="ARBA" id="ARBA00030399"/>
    </source>
</evidence>
<proteinExistence type="inferred from homology"/>
<dbReference type="InterPro" id="IPR023267">
    <property type="entry name" value="RCMT"/>
</dbReference>
<name>A0AAW1QV29_9CHLO</name>
<evidence type="ECO:0000313" key="17">
    <source>
        <dbReference type="Proteomes" id="UP001445335"/>
    </source>
</evidence>
<dbReference type="GO" id="GO:0003723">
    <property type="term" value="F:RNA binding"/>
    <property type="evidence" value="ECO:0007669"/>
    <property type="project" value="UniProtKB-UniRule"/>
</dbReference>
<comment type="function">
    <text evidence="1">Specifically methylates the cytosine at position 967 (m5C967) of 16S rRNA.</text>
</comment>
<keyword evidence="8 14" id="KW-0808">Transferase</keyword>
<dbReference type="PANTHER" id="PTHR22807">
    <property type="entry name" value="NOP2 YEAST -RELATED NOL1/NOP2/FMU SUN DOMAIN-CONTAINING"/>
    <property type="match status" value="1"/>
</dbReference>
<accession>A0AAW1QV29</accession>
<feature type="active site" description="Nucleophile" evidence="14">
    <location>
        <position position="419"/>
    </location>
</feature>
<keyword evidence="6" id="KW-0698">rRNA processing</keyword>
<evidence type="ECO:0000256" key="1">
    <source>
        <dbReference type="ARBA" id="ARBA00002724"/>
    </source>
</evidence>
<dbReference type="GO" id="GO:0006355">
    <property type="term" value="P:regulation of DNA-templated transcription"/>
    <property type="evidence" value="ECO:0007669"/>
    <property type="project" value="InterPro"/>
</dbReference>
<dbReference type="Gene3D" id="1.10.940.10">
    <property type="entry name" value="NusB-like"/>
    <property type="match status" value="1"/>
</dbReference>
<evidence type="ECO:0000256" key="5">
    <source>
        <dbReference type="ARBA" id="ARBA00022490"/>
    </source>
</evidence>
<dbReference type="Pfam" id="PF01029">
    <property type="entry name" value="NusB"/>
    <property type="match status" value="1"/>
</dbReference>
<dbReference type="PROSITE" id="PS51686">
    <property type="entry name" value="SAM_MT_RSMB_NOP"/>
    <property type="match status" value="1"/>
</dbReference>
<evidence type="ECO:0000313" key="16">
    <source>
        <dbReference type="EMBL" id="KAK9825393.1"/>
    </source>
</evidence>
<dbReference type="InterPro" id="IPR029063">
    <property type="entry name" value="SAM-dependent_MTases_sf"/>
</dbReference>
<keyword evidence="5" id="KW-0963">Cytoplasm</keyword>
<dbReference type="PROSITE" id="PS01153">
    <property type="entry name" value="NOL1_NOP2_SUN"/>
    <property type="match status" value="1"/>
</dbReference>
<dbReference type="InterPro" id="IPR049560">
    <property type="entry name" value="MeTrfase_RsmB-F_NOP2_cat"/>
</dbReference>
<feature type="binding site" evidence="14">
    <location>
        <position position="317"/>
    </location>
    <ligand>
        <name>S-adenosyl-L-methionine</name>
        <dbReference type="ChEBI" id="CHEBI:59789"/>
    </ligand>
</feature>
<dbReference type="InterPro" id="IPR054728">
    <property type="entry name" value="RsmB-like_ferredoxin"/>
</dbReference>
<evidence type="ECO:0000256" key="7">
    <source>
        <dbReference type="ARBA" id="ARBA00022603"/>
    </source>
</evidence>
<dbReference type="EMBL" id="JALJOU010000075">
    <property type="protein sequence ID" value="KAK9825393.1"/>
    <property type="molecule type" value="Genomic_DNA"/>
</dbReference>
<dbReference type="AlphaFoldDB" id="A0AAW1QV29"/>
<comment type="similarity">
    <text evidence="3 14">Belongs to the class I-like SAM-binding methyltransferase superfamily. RsmB/NOP family.</text>
</comment>
<dbReference type="Gene3D" id="3.40.50.150">
    <property type="entry name" value="Vaccinia Virus protein VP39"/>
    <property type="match status" value="1"/>
</dbReference>
<evidence type="ECO:0000256" key="8">
    <source>
        <dbReference type="ARBA" id="ARBA00022679"/>
    </source>
</evidence>
<comment type="catalytic activity">
    <reaction evidence="13">
        <text>cytidine(967) in 16S rRNA + S-adenosyl-L-methionine = 5-methylcytidine(967) in 16S rRNA + S-adenosyl-L-homocysteine + H(+)</text>
        <dbReference type="Rhea" id="RHEA:42748"/>
        <dbReference type="Rhea" id="RHEA-COMP:10219"/>
        <dbReference type="Rhea" id="RHEA-COMP:10220"/>
        <dbReference type="ChEBI" id="CHEBI:15378"/>
        <dbReference type="ChEBI" id="CHEBI:57856"/>
        <dbReference type="ChEBI" id="CHEBI:59789"/>
        <dbReference type="ChEBI" id="CHEBI:74483"/>
        <dbReference type="ChEBI" id="CHEBI:82748"/>
        <dbReference type="EC" id="2.1.1.176"/>
    </reaction>
</comment>
<dbReference type="Pfam" id="PF22458">
    <property type="entry name" value="RsmF-B_ferredox"/>
    <property type="match status" value="1"/>
</dbReference>
<dbReference type="InterPro" id="IPR004573">
    <property type="entry name" value="rRNA_ssu_MeTfrase_B"/>
</dbReference>
<dbReference type="InterPro" id="IPR035926">
    <property type="entry name" value="NusB-like_sf"/>
</dbReference>
<evidence type="ECO:0000256" key="10">
    <source>
        <dbReference type="ARBA" id="ARBA00022884"/>
    </source>
</evidence>
<feature type="domain" description="SAM-dependent MTase RsmB/NOP-type" evidence="15">
    <location>
        <begin position="201"/>
        <end position="482"/>
    </location>
</feature>
<keyword evidence="17" id="KW-1185">Reference proteome</keyword>
<comment type="subcellular location">
    <subcellularLocation>
        <location evidence="2">Cytoplasm</location>
    </subcellularLocation>
</comment>
<evidence type="ECO:0000256" key="14">
    <source>
        <dbReference type="PROSITE-ProRule" id="PRU01023"/>
    </source>
</evidence>
<evidence type="ECO:0000256" key="9">
    <source>
        <dbReference type="ARBA" id="ARBA00022691"/>
    </source>
</evidence>
<evidence type="ECO:0000256" key="3">
    <source>
        <dbReference type="ARBA" id="ARBA00007494"/>
    </source>
</evidence>
<dbReference type="PANTHER" id="PTHR22807:SF61">
    <property type="entry name" value="NOL1_NOP2_SUN FAMILY PROTEIN _ ANTITERMINATION NUSB DOMAIN-CONTAINING PROTEIN"/>
    <property type="match status" value="1"/>
</dbReference>
<comment type="caution">
    <text evidence="16">The sequence shown here is derived from an EMBL/GenBank/DDBJ whole genome shotgun (WGS) entry which is preliminary data.</text>
</comment>
<dbReference type="CDD" id="cd02440">
    <property type="entry name" value="AdoMet_MTases"/>
    <property type="match status" value="1"/>
</dbReference>
<evidence type="ECO:0000256" key="13">
    <source>
        <dbReference type="ARBA" id="ARBA00047283"/>
    </source>
</evidence>
<dbReference type="GO" id="GO:0005737">
    <property type="term" value="C:cytoplasm"/>
    <property type="evidence" value="ECO:0007669"/>
    <property type="project" value="UniProtKB-SubCell"/>
</dbReference>
<dbReference type="NCBIfam" id="TIGR00563">
    <property type="entry name" value="rsmB"/>
    <property type="match status" value="1"/>
</dbReference>
<dbReference type="InterPro" id="IPR001678">
    <property type="entry name" value="MeTrfase_RsmB-F_NOP2_dom"/>
</dbReference>
<feature type="binding site" evidence="14">
    <location>
        <begin position="293"/>
        <end position="299"/>
    </location>
    <ligand>
        <name>S-adenosyl-L-methionine</name>
        <dbReference type="ChEBI" id="CHEBI:59789"/>
    </ligand>
</feature>
<evidence type="ECO:0000256" key="12">
    <source>
        <dbReference type="ARBA" id="ARBA00031088"/>
    </source>
</evidence>
<keyword evidence="7 14" id="KW-0489">Methyltransferase</keyword>
<evidence type="ECO:0000259" key="15">
    <source>
        <dbReference type="PROSITE" id="PS51686"/>
    </source>
</evidence>
<evidence type="ECO:0000256" key="4">
    <source>
        <dbReference type="ARBA" id="ARBA00012140"/>
    </source>
</evidence>
<dbReference type="Pfam" id="PF01189">
    <property type="entry name" value="Methyltr_RsmB-F"/>
    <property type="match status" value="1"/>
</dbReference>
<dbReference type="InterPro" id="IPR018314">
    <property type="entry name" value="RsmB/NOL1/NOP2-like_CS"/>
</dbReference>
<dbReference type="Gene3D" id="3.30.70.1170">
    <property type="entry name" value="Sun protein, domain 3"/>
    <property type="match status" value="1"/>
</dbReference>
<sequence length="483" mass="51386">MRTPYHRDRTGSGGRVLDTTRGEIVHQLLRIEAEGAFAGLVGGSPGQKVAKRRLRRKELDKRQQARVTAAVAGVTRRRRRLDWLLQQLLNRPLAKVDPRLLAILRLGLFELTMAGKAGHAMSAHVDLAALIVNKGASGMVNAVLRNAVRQLAAGTLPEPALAPATASLEARADSLGVALSHPTWLVERWLRRLGDQETAELMAANNSEPAYCLRVNRLRTTAAAFKDELCSTGAVLAESPLLPEDFLCVESGLAGLLRGAALSDGLCQVQDHAAGLVVALLNPQPGEAVLDACAAPGGKALYAAARMGGQGRLVAVDRSAARLRGLAETGRAQGLPEGFLDVRPGDLQALGEQLSAGGGFDRVLVDAPCSGTGVLTKRADLRWRRTPLDLLDLVALQAELLDIAARLVRPGGVLVYSTCSLEPEENEEQIARFLERTPGFRLQPADALGLLPPGVLTPQGYLATLPHRHAADGAFAARLLRAS</sequence>